<evidence type="ECO:0000313" key="2">
    <source>
        <dbReference type="EMBL" id="NUT88123.1"/>
    </source>
</evidence>
<organism evidence="2 3">
    <name type="scientific">Pseudomonas corrugata</name>
    <dbReference type="NCBI Taxonomy" id="47879"/>
    <lineage>
        <taxon>Bacteria</taxon>
        <taxon>Pseudomonadati</taxon>
        <taxon>Pseudomonadota</taxon>
        <taxon>Gammaproteobacteria</taxon>
        <taxon>Pseudomonadales</taxon>
        <taxon>Pseudomonadaceae</taxon>
        <taxon>Pseudomonas</taxon>
    </lineage>
</organism>
<keyword evidence="1" id="KW-0812">Transmembrane</keyword>
<accession>A0A7Y6DID5</accession>
<feature type="transmembrane region" description="Helical" evidence="1">
    <location>
        <begin position="15"/>
        <end position="38"/>
    </location>
</feature>
<protein>
    <submittedName>
        <fullName evidence="2">Uncharacterized protein</fullName>
    </submittedName>
</protein>
<dbReference type="EMBL" id="JABFMR010000014">
    <property type="protein sequence ID" value="NUT88123.1"/>
    <property type="molecule type" value="Genomic_DNA"/>
</dbReference>
<dbReference type="AlphaFoldDB" id="A0A7Y6DID5"/>
<evidence type="ECO:0000256" key="1">
    <source>
        <dbReference type="SAM" id="Phobius"/>
    </source>
</evidence>
<feature type="transmembrane region" description="Helical" evidence="1">
    <location>
        <begin position="50"/>
        <end position="71"/>
    </location>
</feature>
<sequence length="153" mass="17615">MNKELTLRVFFQRHFLGFIAAIFTAYLSVALALALAFVTYFRSWPLEDSGIYIMLAGAVVTLLVAHGNLMVLWGRPRWVWLLVGVFVACLAFVLPMIYFAPHQVLYGLAVLFPLLGLLLLNSKRHREMRSKLVEIRHQRERLSQAIKTSRSRR</sequence>
<evidence type="ECO:0000313" key="3">
    <source>
        <dbReference type="Proteomes" id="UP000536720"/>
    </source>
</evidence>
<proteinExistence type="predicted"/>
<gene>
    <name evidence="2" type="ORF">HNO91_16920</name>
</gene>
<keyword evidence="1" id="KW-1133">Transmembrane helix</keyword>
<feature type="transmembrane region" description="Helical" evidence="1">
    <location>
        <begin position="78"/>
        <end position="98"/>
    </location>
</feature>
<comment type="caution">
    <text evidence="2">The sequence shown here is derived from an EMBL/GenBank/DDBJ whole genome shotgun (WGS) entry which is preliminary data.</text>
</comment>
<feature type="transmembrane region" description="Helical" evidence="1">
    <location>
        <begin position="104"/>
        <end position="121"/>
    </location>
</feature>
<dbReference type="RefSeq" id="WP_175363113.1">
    <property type="nucleotide sequence ID" value="NZ_JABFMO010000012.1"/>
</dbReference>
<keyword evidence="1" id="KW-0472">Membrane</keyword>
<dbReference type="Proteomes" id="UP000536720">
    <property type="component" value="Unassembled WGS sequence"/>
</dbReference>
<reference evidence="2 3" key="1">
    <citation type="journal article" date="2020" name="Front. Plant Sci.">
        <title>Isolation of Rhizosphere Bacteria That Improve Quality and Water Stress Tolerance in Greenhouse Ornamentals.</title>
        <authorList>
            <person name="Nordstedt N.P."/>
            <person name="Jones M.L."/>
        </authorList>
    </citation>
    <scope>NUCLEOTIDE SEQUENCE [LARGE SCALE GENOMIC DNA]</scope>
    <source>
        <strain evidence="2 3">C7D2</strain>
    </source>
</reference>
<name>A0A7Y6DID5_9PSED</name>